<dbReference type="PROSITE" id="PS50097">
    <property type="entry name" value="BTB"/>
    <property type="match status" value="1"/>
</dbReference>
<comment type="pathway">
    <text evidence="1">Protein modification; protein ubiquitination.</text>
</comment>
<accession>A0ABD1XQY0</accession>
<name>A0ABD1XQY0_9MARC</name>
<proteinExistence type="predicted"/>
<protein>
    <recommendedName>
        <fullName evidence="2">BTB domain-containing protein</fullName>
    </recommendedName>
</protein>
<dbReference type="PANTHER" id="PTHR24413">
    <property type="entry name" value="SPECKLE-TYPE POZ PROTEIN"/>
    <property type="match status" value="1"/>
</dbReference>
<dbReference type="InterPro" id="IPR000210">
    <property type="entry name" value="BTB/POZ_dom"/>
</dbReference>
<dbReference type="Pfam" id="PF00651">
    <property type="entry name" value="BTB"/>
    <property type="match status" value="1"/>
</dbReference>
<comment type="caution">
    <text evidence="3">The sequence shown here is derived from an EMBL/GenBank/DDBJ whole genome shotgun (WGS) entry which is preliminary data.</text>
</comment>
<evidence type="ECO:0000313" key="4">
    <source>
        <dbReference type="Proteomes" id="UP001605036"/>
    </source>
</evidence>
<sequence length="219" mass="24646">MAAQPIDELIVPPCQFCAPYNRKFYCKSCVIRSLSSAQARATLNLEKQVRFLRAFQPSPLSEDFRGDVTFVGRDGKPVYAHRFIMAGKSAVFQRMLDTDMKERNSGTIFINDANSSVLKSVVKYCYTADIDFTEEAPAEEILKVAHKYDIVELKGVCEDELSRGLDTENFCTRAMLAQIYDAGKLDAATSAFFRANFDKLYLTVIKRLCKYAPLNEGAN</sequence>
<keyword evidence="4" id="KW-1185">Reference proteome</keyword>
<dbReference type="CDD" id="cd18186">
    <property type="entry name" value="BTB_POZ_ZBTB_KLHL-like"/>
    <property type="match status" value="1"/>
</dbReference>
<dbReference type="InterPro" id="IPR011333">
    <property type="entry name" value="SKP1/BTB/POZ_sf"/>
</dbReference>
<evidence type="ECO:0000259" key="2">
    <source>
        <dbReference type="PROSITE" id="PS50097"/>
    </source>
</evidence>
<dbReference type="SUPFAM" id="SSF54695">
    <property type="entry name" value="POZ domain"/>
    <property type="match status" value="1"/>
</dbReference>
<dbReference type="AlphaFoldDB" id="A0ABD1XQY0"/>
<dbReference type="Proteomes" id="UP001605036">
    <property type="component" value="Unassembled WGS sequence"/>
</dbReference>
<dbReference type="Gene3D" id="3.30.710.10">
    <property type="entry name" value="Potassium Channel Kv1.1, Chain A"/>
    <property type="match status" value="1"/>
</dbReference>
<evidence type="ECO:0000313" key="3">
    <source>
        <dbReference type="EMBL" id="KAL2611363.1"/>
    </source>
</evidence>
<evidence type="ECO:0000256" key="1">
    <source>
        <dbReference type="ARBA" id="ARBA00004906"/>
    </source>
</evidence>
<organism evidence="3 4">
    <name type="scientific">Riccia fluitans</name>
    <dbReference type="NCBI Taxonomy" id="41844"/>
    <lineage>
        <taxon>Eukaryota</taxon>
        <taxon>Viridiplantae</taxon>
        <taxon>Streptophyta</taxon>
        <taxon>Embryophyta</taxon>
        <taxon>Marchantiophyta</taxon>
        <taxon>Marchantiopsida</taxon>
        <taxon>Marchantiidae</taxon>
        <taxon>Marchantiales</taxon>
        <taxon>Ricciaceae</taxon>
        <taxon>Riccia</taxon>
    </lineage>
</organism>
<dbReference type="SMART" id="SM00225">
    <property type="entry name" value="BTB"/>
    <property type="match status" value="1"/>
</dbReference>
<feature type="domain" description="BTB" evidence="2">
    <location>
        <begin position="66"/>
        <end position="134"/>
    </location>
</feature>
<reference evidence="3 4" key="1">
    <citation type="submission" date="2024-09" db="EMBL/GenBank/DDBJ databases">
        <title>Chromosome-scale assembly of Riccia fluitans.</title>
        <authorList>
            <person name="Paukszto L."/>
            <person name="Sawicki J."/>
            <person name="Karawczyk K."/>
            <person name="Piernik-Szablinska J."/>
            <person name="Szczecinska M."/>
            <person name="Mazdziarz M."/>
        </authorList>
    </citation>
    <scope>NUCLEOTIDE SEQUENCE [LARGE SCALE GENOMIC DNA]</scope>
    <source>
        <strain evidence="3">Rf_01</strain>
        <tissue evidence="3">Aerial parts of the thallus</tissue>
    </source>
</reference>
<dbReference type="EMBL" id="JBHFFA010000007">
    <property type="protein sequence ID" value="KAL2611363.1"/>
    <property type="molecule type" value="Genomic_DNA"/>
</dbReference>
<gene>
    <name evidence="3" type="ORF">R1flu_023055</name>
</gene>